<proteinExistence type="predicted"/>
<feature type="region of interest" description="Disordered" evidence="1">
    <location>
        <begin position="1"/>
        <end position="23"/>
    </location>
</feature>
<accession>A0A061QNG4</accession>
<gene>
    <name evidence="2" type="ORF">TSPGSL018_30099</name>
</gene>
<dbReference type="EMBL" id="GBEZ01027303">
    <property type="protein sequence ID" value="JAC59995.1"/>
    <property type="molecule type" value="Transcribed_RNA"/>
</dbReference>
<sequence length="23" mass="2672">MFNFQPFPSVLSDKSRSPESLEE</sequence>
<reference evidence="2" key="1">
    <citation type="submission" date="2014-05" db="EMBL/GenBank/DDBJ databases">
        <title>The transcriptome of the halophilic microalga Tetraselmis sp. GSL018 isolated from the Great Salt Lake, Utah.</title>
        <authorList>
            <person name="Jinkerson R.E."/>
            <person name="D'Adamo S."/>
            <person name="Posewitz M.C."/>
        </authorList>
    </citation>
    <scope>NUCLEOTIDE SEQUENCE</scope>
    <source>
        <strain evidence="2">GSL018</strain>
    </source>
</reference>
<evidence type="ECO:0000313" key="2">
    <source>
        <dbReference type="EMBL" id="JAC59995.1"/>
    </source>
</evidence>
<feature type="compositionally biased region" description="Basic and acidic residues" evidence="1">
    <location>
        <begin position="13"/>
        <end position="23"/>
    </location>
</feature>
<name>A0A061QNG4_9CHLO</name>
<organism evidence="2">
    <name type="scientific">Tetraselmis sp. GSL018</name>
    <dbReference type="NCBI Taxonomy" id="582737"/>
    <lineage>
        <taxon>Eukaryota</taxon>
        <taxon>Viridiplantae</taxon>
        <taxon>Chlorophyta</taxon>
        <taxon>core chlorophytes</taxon>
        <taxon>Chlorodendrophyceae</taxon>
        <taxon>Chlorodendrales</taxon>
        <taxon>Chlorodendraceae</taxon>
        <taxon>Tetraselmis</taxon>
    </lineage>
</organism>
<protein>
    <submittedName>
        <fullName evidence="2">Uncharacterized protein</fullName>
    </submittedName>
</protein>
<dbReference type="AlphaFoldDB" id="A0A061QNG4"/>
<evidence type="ECO:0000256" key="1">
    <source>
        <dbReference type="SAM" id="MobiDB-lite"/>
    </source>
</evidence>